<feature type="domain" description="C2H2-type" evidence="13">
    <location>
        <begin position="142"/>
        <end position="169"/>
    </location>
</feature>
<evidence type="ECO:0000256" key="8">
    <source>
        <dbReference type="ARBA" id="ARBA00023125"/>
    </source>
</evidence>
<dbReference type="Proteomes" id="UP000504623">
    <property type="component" value="Unplaced"/>
</dbReference>
<feature type="domain" description="C2H2-type" evidence="13">
    <location>
        <begin position="226"/>
        <end position="253"/>
    </location>
</feature>
<dbReference type="RefSeq" id="XP_006868400.1">
    <property type="nucleotide sequence ID" value="XM_006868338.1"/>
</dbReference>
<dbReference type="GO" id="GO:0005634">
    <property type="term" value="C:nucleus"/>
    <property type="evidence" value="ECO:0007669"/>
    <property type="project" value="UniProtKB-SubCell"/>
</dbReference>
<reference evidence="15" key="1">
    <citation type="submission" date="2025-08" db="UniProtKB">
        <authorList>
            <consortium name="RefSeq"/>
        </authorList>
    </citation>
    <scope>IDENTIFICATION</scope>
    <source>
        <tissue evidence="15">Spleen</tissue>
    </source>
</reference>
<dbReference type="InterPro" id="IPR036236">
    <property type="entry name" value="Znf_C2H2_sf"/>
</dbReference>
<dbReference type="PANTHER" id="PTHR16515">
    <property type="entry name" value="PR DOMAIN ZINC FINGER PROTEIN"/>
    <property type="match status" value="1"/>
</dbReference>
<dbReference type="PROSITE" id="PS50157">
    <property type="entry name" value="ZINC_FINGER_C2H2_2"/>
    <property type="match status" value="6"/>
</dbReference>
<keyword evidence="14" id="KW-1185">Reference proteome</keyword>
<dbReference type="GeneID" id="102836861"/>
<dbReference type="FunFam" id="3.30.160.60:FF:001882">
    <property type="entry name" value="Zinc finger protein 473"/>
    <property type="match status" value="1"/>
</dbReference>
<dbReference type="InterPro" id="IPR050331">
    <property type="entry name" value="Zinc_finger"/>
</dbReference>
<keyword evidence="7" id="KW-0805">Transcription regulation</keyword>
<evidence type="ECO:0000256" key="11">
    <source>
        <dbReference type="PROSITE-ProRule" id="PRU00042"/>
    </source>
</evidence>
<feature type="compositionally biased region" description="Basic and acidic residues" evidence="12">
    <location>
        <begin position="13"/>
        <end position="23"/>
    </location>
</feature>
<evidence type="ECO:0000256" key="1">
    <source>
        <dbReference type="ARBA" id="ARBA00004123"/>
    </source>
</evidence>
<dbReference type="InterPro" id="IPR013087">
    <property type="entry name" value="Znf_C2H2_type"/>
</dbReference>
<evidence type="ECO:0000256" key="10">
    <source>
        <dbReference type="ARBA" id="ARBA00023242"/>
    </source>
</evidence>
<evidence type="ECO:0000256" key="6">
    <source>
        <dbReference type="ARBA" id="ARBA00022833"/>
    </source>
</evidence>
<feature type="domain" description="C2H2-type" evidence="13">
    <location>
        <begin position="254"/>
        <end position="276"/>
    </location>
</feature>
<evidence type="ECO:0000256" key="4">
    <source>
        <dbReference type="ARBA" id="ARBA00022737"/>
    </source>
</evidence>
<protein>
    <submittedName>
        <fullName evidence="15">Zinc finger protein 350-like</fullName>
    </submittedName>
</protein>
<dbReference type="FunFam" id="3.30.160.60:FF:000029">
    <property type="entry name" value="GLI family zinc finger 4"/>
    <property type="match status" value="1"/>
</dbReference>
<evidence type="ECO:0000259" key="13">
    <source>
        <dbReference type="PROSITE" id="PS50157"/>
    </source>
</evidence>
<dbReference type="OrthoDB" id="10072647at2759"/>
<dbReference type="Pfam" id="PF00096">
    <property type="entry name" value="zf-C2H2"/>
    <property type="match status" value="4"/>
</dbReference>
<dbReference type="FunFam" id="3.30.160.60:FF:001270">
    <property type="entry name" value="zinc finger protein 583 isoform X1"/>
    <property type="match status" value="1"/>
</dbReference>
<organism evidence="14 15">
    <name type="scientific">Chrysochloris asiatica</name>
    <name type="common">Cape golden mole</name>
    <dbReference type="NCBI Taxonomy" id="185453"/>
    <lineage>
        <taxon>Eukaryota</taxon>
        <taxon>Metazoa</taxon>
        <taxon>Chordata</taxon>
        <taxon>Craniata</taxon>
        <taxon>Vertebrata</taxon>
        <taxon>Euteleostomi</taxon>
        <taxon>Mammalia</taxon>
        <taxon>Eutheria</taxon>
        <taxon>Afrotheria</taxon>
        <taxon>Chrysochloridae</taxon>
        <taxon>Chrysochlorinae</taxon>
        <taxon>Chrysochloris</taxon>
    </lineage>
</organism>
<keyword evidence="3" id="KW-0479">Metal-binding</keyword>
<feature type="region of interest" description="Disordered" evidence="12">
    <location>
        <begin position="1"/>
        <end position="23"/>
    </location>
</feature>
<dbReference type="Gene3D" id="3.30.160.60">
    <property type="entry name" value="Classic Zinc Finger"/>
    <property type="match status" value="6"/>
</dbReference>
<dbReference type="SMART" id="SM00355">
    <property type="entry name" value="ZnF_C2H2"/>
    <property type="match status" value="6"/>
</dbReference>
<evidence type="ECO:0000256" key="5">
    <source>
        <dbReference type="ARBA" id="ARBA00022771"/>
    </source>
</evidence>
<dbReference type="FunFam" id="3.30.160.60:FF:002343">
    <property type="entry name" value="Zinc finger protein 33A"/>
    <property type="match status" value="1"/>
</dbReference>
<keyword evidence="8" id="KW-0238">DNA-binding</keyword>
<evidence type="ECO:0000256" key="9">
    <source>
        <dbReference type="ARBA" id="ARBA00023163"/>
    </source>
</evidence>
<evidence type="ECO:0000256" key="12">
    <source>
        <dbReference type="SAM" id="MobiDB-lite"/>
    </source>
</evidence>
<proteinExistence type="inferred from homology"/>
<feature type="domain" description="C2H2-type" evidence="13">
    <location>
        <begin position="198"/>
        <end position="225"/>
    </location>
</feature>
<dbReference type="SUPFAM" id="SSF57667">
    <property type="entry name" value="beta-beta-alpha zinc fingers"/>
    <property type="match status" value="4"/>
</dbReference>
<keyword evidence="10" id="KW-0539">Nucleus</keyword>
<dbReference type="GO" id="GO:0010468">
    <property type="term" value="P:regulation of gene expression"/>
    <property type="evidence" value="ECO:0007669"/>
    <property type="project" value="TreeGrafter"/>
</dbReference>
<feature type="domain" description="C2H2-type" evidence="13">
    <location>
        <begin position="114"/>
        <end position="141"/>
    </location>
</feature>
<comment type="similarity">
    <text evidence="2">Belongs to the krueppel C2H2-type zinc-finger protein family.</text>
</comment>
<evidence type="ECO:0000313" key="14">
    <source>
        <dbReference type="Proteomes" id="UP000504623"/>
    </source>
</evidence>
<dbReference type="PANTHER" id="PTHR16515:SF66">
    <property type="entry name" value="C2H2-TYPE DOMAIN-CONTAINING PROTEIN"/>
    <property type="match status" value="1"/>
</dbReference>
<comment type="subcellular location">
    <subcellularLocation>
        <location evidence="1">Nucleus</location>
    </subcellularLocation>
</comment>
<dbReference type="AlphaFoldDB" id="A0A9B0TV89"/>
<gene>
    <name evidence="15" type="primary">LOC102836861</name>
</gene>
<evidence type="ECO:0000256" key="3">
    <source>
        <dbReference type="ARBA" id="ARBA00022723"/>
    </source>
</evidence>
<keyword evidence="6" id="KW-0862">Zinc</keyword>
<dbReference type="FunFam" id="3.30.160.60:FF:001727">
    <property type="entry name" value="Zinc finger protein 350"/>
    <property type="match status" value="1"/>
</dbReference>
<keyword evidence="9" id="KW-0804">Transcription</keyword>
<evidence type="ECO:0000313" key="15">
    <source>
        <dbReference type="RefSeq" id="XP_006868400.1"/>
    </source>
</evidence>
<keyword evidence="5 11" id="KW-0863">Zinc-finger</keyword>
<evidence type="ECO:0000256" key="7">
    <source>
        <dbReference type="ARBA" id="ARBA00023015"/>
    </source>
</evidence>
<evidence type="ECO:0000256" key="2">
    <source>
        <dbReference type="ARBA" id="ARBA00006991"/>
    </source>
</evidence>
<dbReference type="GO" id="GO:0008270">
    <property type="term" value="F:zinc ion binding"/>
    <property type="evidence" value="ECO:0007669"/>
    <property type="project" value="UniProtKB-KW"/>
</dbReference>
<accession>A0A9B0TV89</accession>
<keyword evidence="4" id="KW-0677">Repeat</keyword>
<dbReference type="PROSITE" id="PS00028">
    <property type="entry name" value="ZINC_FINGER_C2H2_1"/>
    <property type="match status" value="5"/>
</dbReference>
<sequence>MPEQSRVNIMGQWHDDNGTEDSVHRDKSHFAKRQNHSTFDLRGKTVKSILTLINQRRRCEIKNAVQFNRNEELFPHANSEQFPTEFKSPDCQNFNNTKSRLTKHQESLKAEKAHVCSECGKAFFWKSVLMNHQMLHTGEKPHRCSLCGKAFSKKYLLTEHQKAHTVDKPYKSTEYGKEFAMKSKLNMHQKIHKVEKPHRCGLCGKAFSRKHMLANHQKAHTGEKPYECRKCGKLFITKAGLNMHQKTHTGEKPCACSECGKCFSRELSLIAHQRIHRQLSYEDTDCDKVLKTSCLDMHQRTHKTERDFQCRPGNQTAFRTADIQIWSAPGSPNVGADILPPKTMPEILLFALLRSFLTLARCRSRSKVPG</sequence>
<feature type="domain" description="C2H2-type" evidence="13">
    <location>
        <begin position="170"/>
        <end position="197"/>
    </location>
</feature>
<dbReference type="FunFam" id="3.30.160.60:FF:000139">
    <property type="entry name" value="zinc finger protein 1 homolog"/>
    <property type="match status" value="1"/>
</dbReference>
<dbReference type="GO" id="GO:0003677">
    <property type="term" value="F:DNA binding"/>
    <property type="evidence" value="ECO:0007669"/>
    <property type="project" value="UniProtKB-KW"/>
</dbReference>
<name>A0A9B0TV89_CHRAS</name>